<name>A0ABP8UZ01_9GAMM</name>
<dbReference type="Proteomes" id="UP001500604">
    <property type="component" value="Unassembled WGS sequence"/>
</dbReference>
<dbReference type="EMBL" id="BAABFL010000115">
    <property type="protein sequence ID" value="GAA4648984.1"/>
    <property type="molecule type" value="Genomic_DNA"/>
</dbReference>
<dbReference type="RefSeq" id="WP_345194731.1">
    <property type="nucleotide sequence ID" value="NZ_BAABFL010000115.1"/>
</dbReference>
<evidence type="ECO:0000313" key="1">
    <source>
        <dbReference type="EMBL" id="GAA4648984.1"/>
    </source>
</evidence>
<reference evidence="2" key="1">
    <citation type="journal article" date="2019" name="Int. J. Syst. Evol. Microbiol.">
        <title>The Global Catalogue of Microorganisms (GCM) 10K type strain sequencing project: providing services to taxonomists for standard genome sequencing and annotation.</title>
        <authorList>
            <consortium name="The Broad Institute Genomics Platform"/>
            <consortium name="The Broad Institute Genome Sequencing Center for Infectious Disease"/>
            <person name="Wu L."/>
            <person name="Ma J."/>
        </authorList>
    </citation>
    <scope>NUCLEOTIDE SEQUENCE [LARGE SCALE GENOMIC DNA]</scope>
    <source>
        <strain evidence="2">JCM 17805</strain>
    </source>
</reference>
<accession>A0ABP8UZ01</accession>
<keyword evidence="2" id="KW-1185">Reference proteome</keyword>
<organism evidence="1 2">
    <name type="scientific">Kistimonas scapharcae</name>
    <dbReference type="NCBI Taxonomy" id="1036133"/>
    <lineage>
        <taxon>Bacteria</taxon>
        <taxon>Pseudomonadati</taxon>
        <taxon>Pseudomonadota</taxon>
        <taxon>Gammaproteobacteria</taxon>
        <taxon>Oceanospirillales</taxon>
        <taxon>Endozoicomonadaceae</taxon>
        <taxon>Kistimonas</taxon>
    </lineage>
</organism>
<protein>
    <submittedName>
        <fullName evidence="1">Uncharacterized protein</fullName>
    </submittedName>
</protein>
<comment type="caution">
    <text evidence="1">The sequence shown here is derived from an EMBL/GenBank/DDBJ whole genome shotgun (WGS) entry which is preliminary data.</text>
</comment>
<evidence type="ECO:0000313" key="2">
    <source>
        <dbReference type="Proteomes" id="UP001500604"/>
    </source>
</evidence>
<proteinExistence type="predicted"/>
<sequence length="166" mass="18329">MTIAIGQRIHNLTVLNEAETEAEPDSGLKYWSTRCDCGNEKIIEDGALRSGIVANCGCTRWFSRKDNALGVTTGRLTVVEILGGTPKQFLCKCVCGQHVKASAKDICFKTVDHKCKQNPTHPSVLSLQQKVNVLRDQVLLLPDDEYEQLDKALELALLLVPSLNNH</sequence>
<gene>
    <name evidence="1" type="ORF">GCM10023116_12580</name>
</gene>